<dbReference type="PANTHER" id="PTHR21818:SF0">
    <property type="entry name" value="FANCONI ANEMIA GROUP I PROTEIN"/>
    <property type="match status" value="1"/>
</dbReference>
<dbReference type="EMBL" id="JACGCM010000853">
    <property type="protein sequence ID" value="KAF6165447.1"/>
    <property type="molecule type" value="Genomic_DNA"/>
</dbReference>
<evidence type="ECO:0000313" key="3">
    <source>
        <dbReference type="Proteomes" id="UP000541444"/>
    </source>
</evidence>
<dbReference type="Pfam" id="PF14678">
    <property type="entry name" value="FANCI_S4"/>
    <property type="match status" value="1"/>
</dbReference>
<dbReference type="InterPro" id="IPR026171">
    <property type="entry name" value="FANCI"/>
</dbReference>
<keyword evidence="3" id="KW-1185">Reference proteome</keyword>
<protein>
    <recommendedName>
        <fullName evidence="1">FANCI solenoid 4 domain-containing protein</fullName>
    </recommendedName>
</protein>
<dbReference type="InterPro" id="IPR029314">
    <property type="entry name" value="FANCI_S4"/>
</dbReference>
<sequence>NLDSQTSNADPQVEQLLRLNSRLYKYLALMTKLRIGPKGRKQLLPGIKFQKLTETTCKKLTAPLYDFVALMQKNVLHTTLIKDHQGFLFEMKAIRAVAESDSVK</sequence>
<accession>A0A7J7NE67</accession>
<dbReference type="OrthoDB" id="1736969at2759"/>
<comment type="caution">
    <text evidence="2">The sequence shown here is derived from an EMBL/GenBank/DDBJ whole genome shotgun (WGS) entry which is preliminary data.</text>
</comment>
<feature type="non-terminal residue" evidence="2">
    <location>
        <position position="1"/>
    </location>
</feature>
<dbReference type="PANTHER" id="PTHR21818">
    <property type="entry name" value="BC025462 PROTEIN"/>
    <property type="match status" value="1"/>
</dbReference>
<evidence type="ECO:0000313" key="2">
    <source>
        <dbReference type="EMBL" id="KAF6165447.1"/>
    </source>
</evidence>
<dbReference type="Proteomes" id="UP000541444">
    <property type="component" value="Unassembled WGS sequence"/>
</dbReference>
<dbReference type="AlphaFoldDB" id="A0A7J7NE67"/>
<reference evidence="2 3" key="1">
    <citation type="journal article" date="2020" name="IScience">
        <title>Genome Sequencing of the Endangered Kingdonia uniflora (Circaeasteraceae, Ranunculales) Reveals Potential Mechanisms of Evolutionary Specialization.</title>
        <authorList>
            <person name="Sun Y."/>
            <person name="Deng T."/>
            <person name="Zhang A."/>
            <person name="Moore M.J."/>
            <person name="Landis J.B."/>
            <person name="Lin N."/>
            <person name="Zhang H."/>
            <person name="Zhang X."/>
            <person name="Huang J."/>
            <person name="Zhang X."/>
            <person name="Sun H."/>
            <person name="Wang H."/>
        </authorList>
    </citation>
    <scope>NUCLEOTIDE SEQUENCE [LARGE SCALE GENOMIC DNA]</scope>
    <source>
        <strain evidence="2">TB1705</strain>
        <tissue evidence="2">Leaf</tissue>
    </source>
</reference>
<evidence type="ECO:0000259" key="1">
    <source>
        <dbReference type="Pfam" id="PF14678"/>
    </source>
</evidence>
<proteinExistence type="predicted"/>
<dbReference type="GO" id="GO:0006281">
    <property type="term" value="P:DNA repair"/>
    <property type="evidence" value="ECO:0007669"/>
    <property type="project" value="InterPro"/>
</dbReference>
<name>A0A7J7NE67_9MAGN</name>
<gene>
    <name evidence="2" type="ORF">GIB67_017929</name>
</gene>
<organism evidence="2 3">
    <name type="scientific">Kingdonia uniflora</name>
    <dbReference type="NCBI Taxonomy" id="39325"/>
    <lineage>
        <taxon>Eukaryota</taxon>
        <taxon>Viridiplantae</taxon>
        <taxon>Streptophyta</taxon>
        <taxon>Embryophyta</taxon>
        <taxon>Tracheophyta</taxon>
        <taxon>Spermatophyta</taxon>
        <taxon>Magnoliopsida</taxon>
        <taxon>Ranunculales</taxon>
        <taxon>Circaeasteraceae</taxon>
        <taxon>Kingdonia</taxon>
    </lineage>
</organism>
<dbReference type="GO" id="GO:0070182">
    <property type="term" value="F:DNA polymerase binding"/>
    <property type="evidence" value="ECO:0007669"/>
    <property type="project" value="TreeGrafter"/>
</dbReference>
<feature type="domain" description="FANCI solenoid 4" evidence="1">
    <location>
        <begin position="10"/>
        <end position="76"/>
    </location>
</feature>